<dbReference type="STRING" id="29170.A0A368HA37"/>
<name>A0A368HA37_ANCCA</name>
<proteinExistence type="predicted"/>
<keyword evidence="2" id="KW-1185">Reference proteome</keyword>
<dbReference type="AlphaFoldDB" id="A0A368HA37"/>
<evidence type="ECO:0000313" key="1">
    <source>
        <dbReference type="EMBL" id="RCN52489.1"/>
    </source>
</evidence>
<reference evidence="1 2" key="1">
    <citation type="submission" date="2014-10" db="EMBL/GenBank/DDBJ databases">
        <title>Draft genome of the hookworm Ancylostoma caninum.</title>
        <authorList>
            <person name="Mitreva M."/>
        </authorList>
    </citation>
    <scope>NUCLEOTIDE SEQUENCE [LARGE SCALE GENOMIC DNA]</scope>
    <source>
        <strain evidence="1 2">Baltimore</strain>
    </source>
</reference>
<organism evidence="1 2">
    <name type="scientific">Ancylostoma caninum</name>
    <name type="common">Dog hookworm</name>
    <dbReference type="NCBI Taxonomy" id="29170"/>
    <lineage>
        <taxon>Eukaryota</taxon>
        <taxon>Metazoa</taxon>
        <taxon>Ecdysozoa</taxon>
        <taxon>Nematoda</taxon>
        <taxon>Chromadorea</taxon>
        <taxon>Rhabditida</taxon>
        <taxon>Rhabditina</taxon>
        <taxon>Rhabditomorpha</taxon>
        <taxon>Strongyloidea</taxon>
        <taxon>Ancylostomatidae</taxon>
        <taxon>Ancylostomatinae</taxon>
        <taxon>Ancylostoma</taxon>
    </lineage>
</organism>
<comment type="caution">
    <text evidence="1">The sequence shown here is derived from an EMBL/GenBank/DDBJ whole genome shotgun (WGS) entry which is preliminary data.</text>
</comment>
<sequence>MVEASNFQPAPVETLAAFYEKCVSARMDWDKAVKDANVIMKAIKQFAAGNKDYPDQTRFPFYMLYQNEPVKEFPTARGLAYLLGMESVSKW</sequence>
<accession>A0A368HA37</accession>
<evidence type="ECO:0000313" key="2">
    <source>
        <dbReference type="Proteomes" id="UP000252519"/>
    </source>
</evidence>
<gene>
    <name evidence="1" type="ORF">ANCCAN_01533</name>
</gene>
<dbReference type="Proteomes" id="UP000252519">
    <property type="component" value="Unassembled WGS sequence"/>
</dbReference>
<protein>
    <submittedName>
        <fullName evidence="1">Uncharacterized protein</fullName>
    </submittedName>
</protein>
<dbReference type="OrthoDB" id="5873009at2759"/>
<dbReference type="EMBL" id="JOJR01000007">
    <property type="protein sequence ID" value="RCN52489.1"/>
    <property type="molecule type" value="Genomic_DNA"/>
</dbReference>